<accession>A0A4C1XLM5</accession>
<comment type="caution">
    <text evidence="1">The sequence shown here is derived from an EMBL/GenBank/DDBJ whole genome shotgun (WGS) entry which is preliminary data.</text>
</comment>
<protein>
    <submittedName>
        <fullName evidence="1">Uncharacterized protein</fullName>
    </submittedName>
</protein>
<keyword evidence="2" id="KW-1185">Reference proteome</keyword>
<evidence type="ECO:0000313" key="2">
    <source>
        <dbReference type="Proteomes" id="UP000299102"/>
    </source>
</evidence>
<dbReference type="OrthoDB" id="515799at2759"/>
<dbReference type="AlphaFoldDB" id="A0A4C1XLM5"/>
<gene>
    <name evidence="1" type="ORF">EVAR_39564_1</name>
</gene>
<dbReference type="Proteomes" id="UP000299102">
    <property type="component" value="Unassembled WGS sequence"/>
</dbReference>
<dbReference type="EMBL" id="BGZK01000882">
    <property type="protein sequence ID" value="GBP63902.1"/>
    <property type="molecule type" value="Genomic_DNA"/>
</dbReference>
<evidence type="ECO:0000313" key="1">
    <source>
        <dbReference type="EMBL" id="GBP63902.1"/>
    </source>
</evidence>
<name>A0A4C1XLM5_EUMVA</name>
<organism evidence="1 2">
    <name type="scientific">Eumeta variegata</name>
    <name type="common">Bagworm moth</name>
    <name type="synonym">Eumeta japonica</name>
    <dbReference type="NCBI Taxonomy" id="151549"/>
    <lineage>
        <taxon>Eukaryota</taxon>
        <taxon>Metazoa</taxon>
        <taxon>Ecdysozoa</taxon>
        <taxon>Arthropoda</taxon>
        <taxon>Hexapoda</taxon>
        <taxon>Insecta</taxon>
        <taxon>Pterygota</taxon>
        <taxon>Neoptera</taxon>
        <taxon>Endopterygota</taxon>
        <taxon>Lepidoptera</taxon>
        <taxon>Glossata</taxon>
        <taxon>Ditrysia</taxon>
        <taxon>Tineoidea</taxon>
        <taxon>Psychidae</taxon>
        <taxon>Oiketicinae</taxon>
        <taxon>Eumeta</taxon>
    </lineage>
</organism>
<reference evidence="1 2" key="1">
    <citation type="journal article" date="2019" name="Commun. Biol.">
        <title>The bagworm genome reveals a unique fibroin gene that provides high tensile strength.</title>
        <authorList>
            <person name="Kono N."/>
            <person name="Nakamura H."/>
            <person name="Ohtoshi R."/>
            <person name="Tomita M."/>
            <person name="Numata K."/>
            <person name="Arakawa K."/>
        </authorList>
    </citation>
    <scope>NUCLEOTIDE SEQUENCE [LARGE SCALE GENOMIC DNA]</scope>
</reference>
<proteinExistence type="predicted"/>
<sequence length="76" mass="8218">MLPIYGIGLLPGESSMSLSPSRLLRDATGQWLESEVQDFSLSSFLAHLDAAGTKAHTELAVNILSLCSRLKIRVCT</sequence>